<evidence type="ECO:0000313" key="1">
    <source>
        <dbReference type="EMBL" id="KAI5684122.1"/>
    </source>
</evidence>
<evidence type="ECO:0000313" key="2">
    <source>
        <dbReference type="Proteomes" id="UP001060085"/>
    </source>
</evidence>
<name>A0ACC0CGZ8_CATRO</name>
<organism evidence="1 2">
    <name type="scientific">Catharanthus roseus</name>
    <name type="common">Madagascar periwinkle</name>
    <name type="synonym">Vinca rosea</name>
    <dbReference type="NCBI Taxonomy" id="4058"/>
    <lineage>
        <taxon>Eukaryota</taxon>
        <taxon>Viridiplantae</taxon>
        <taxon>Streptophyta</taxon>
        <taxon>Embryophyta</taxon>
        <taxon>Tracheophyta</taxon>
        <taxon>Spermatophyta</taxon>
        <taxon>Magnoliopsida</taxon>
        <taxon>eudicotyledons</taxon>
        <taxon>Gunneridae</taxon>
        <taxon>Pentapetalae</taxon>
        <taxon>asterids</taxon>
        <taxon>lamiids</taxon>
        <taxon>Gentianales</taxon>
        <taxon>Apocynaceae</taxon>
        <taxon>Rauvolfioideae</taxon>
        <taxon>Vinceae</taxon>
        <taxon>Catharanthinae</taxon>
        <taxon>Catharanthus</taxon>
    </lineage>
</organism>
<accession>A0ACC0CGZ8</accession>
<keyword evidence="2" id="KW-1185">Reference proteome</keyword>
<dbReference type="EMBL" id="CM044701">
    <property type="protein sequence ID" value="KAI5684122.1"/>
    <property type="molecule type" value="Genomic_DNA"/>
</dbReference>
<dbReference type="Proteomes" id="UP001060085">
    <property type="component" value="Linkage Group LG01"/>
</dbReference>
<gene>
    <name evidence="1" type="ORF">M9H77_05350</name>
</gene>
<protein>
    <submittedName>
        <fullName evidence="1">Uncharacterized protein</fullName>
    </submittedName>
</protein>
<sequence>MAEEEQSKAEINKAGGGHGDCPHRKQSNFQQNENKETGVSETSSSPSPLSTEKSTTNAMNKGKSCKGCLYYSSTLKSNSRNPLCVGLTRSLPNVPRYIVGESEMEASKEGRRLTDFRYGCIGYSVYPDLKDRTDNVQETQTELPVCVGLEVLVDRRHTTGDSVSTTSPVHNREDGSAVPPPRPRKPAQAVGDEFLSRFQRNAGLVAMGVAKNLRKVGNRIKESVDDILYPYRRRPK</sequence>
<comment type="caution">
    <text evidence="1">The sequence shown here is derived from an EMBL/GenBank/DDBJ whole genome shotgun (WGS) entry which is preliminary data.</text>
</comment>
<proteinExistence type="predicted"/>
<reference evidence="2" key="1">
    <citation type="journal article" date="2023" name="Nat. Plants">
        <title>Single-cell RNA sequencing provides a high-resolution roadmap for understanding the multicellular compartmentation of specialized metabolism.</title>
        <authorList>
            <person name="Sun S."/>
            <person name="Shen X."/>
            <person name="Li Y."/>
            <person name="Li Y."/>
            <person name="Wang S."/>
            <person name="Li R."/>
            <person name="Zhang H."/>
            <person name="Shen G."/>
            <person name="Guo B."/>
            <person name="Wei J."/>
            <person name="Xu J."/>
            <person name="St-Pierre B."/>
            <person name="Chen S."/>
            <person name="Sun C."/>
        </authorList>
    </citation>
    <scope>NUCLEOTIDE SEQUENCE [LARGE SCALE GENOMIC DNA]</scope>
</reference>